<organism evidence="5 6">
    <name type="scientific">Caenorhabditis japonica</name>
    <dbReference type="NCBI Taxonomy" id="281687"/>
    <lineage>
        <taxon>Eukaryota</taxon>
        <taxon>Metazoa</taxon>
        <taxon>Ecdysozoa</taxon>
        <taxon>Nematoda</taxon>
        <taxon>Chromadorea</taxon>
        <taxon>Rhabditida</taxon>
        <taxon>Rhabditina</taxon>
        <taxon>Rhabditomorpha</taxon>
        <taxon>Rhabditoidea</taxon>
        <taxon>Rhabditidae</taxon>
        <taxon>Peloderinae</taxon>
        <taxon>Caenorhabditis</taxon>
    </lineage>
</organism>
<keyword evidence="3" id="KW-0575">Peroxidase</keyword>
<dbReference type="GO" id="GO:0005576">
    <property type="term" value="C:extracellular region"/>
    <property type="evidence" value="ECO:0007669"/>
    <property type="project" value="UniProtKB-SubCell"/>
</dbReference>
<keyword evidence="4" id="KW-0325">Glycoprotein</keyword>
<evidence type="ECO:0000256" key="2">
    <source>
        <dbReference type="ARBA" id="ARBA00022525"/>
    </source>
</evidence>
<dbReference type="Gene3D" id="1.10.640.10">
    <property type="entry name" value="Haem peroxidase domain superfamily, animal type"/>
    <property type="match status" value="1"/>
</dbReference>
<dbReference type="Proteomes" id="UP000005237">
    <property type="component" value="Unassembled WGS sequence"/>
</dbReference>
<reference evidence="6" key="1">
    <citation type="submission" date="2010-08" db="EMBL/GenBank/DDBJ databases">
        <authorList>
            <consortium name="Caenorhabditis japonica Sequencing Consortium"/>
            <person name="Wilson R.K."/>
        </authorList>
    </citation>
    <scope>NUCLEOTIDE SEQUENCE [LARGE SCALE GENOMIC DNA]</scope>
    <source>
        <strain evidence="6">DF5081</strain>
    </source>
</reference>
<protein>
    <submittedName>
        <fullName evidence="5">Uncharacterized protein</fullName>
    </submittedName>
</protein>
<keyword evidence="6" id="KW-1185">Reference proteome</keyword>
<dbReference type="PROSITE" id="PS50292">
    <property type="entry name" value="PEROXIDASE_3"/>
    <property type="match status" value="1"/>
</dbReference>
<dbReference type="SUPFAM" id="SSF48113">
    <property type="entry name" value="Heme-dependent peroxidases"/>
    <property type="match status" value="1"/>
</dbReference>
<dbReference type="Pfam" id="PF03098">
    <property type="entry name" value="An_peroxidase"/>
    <property type="match status" value="1"/>
</dbReference>
<dbReference type="AlphaFoldDB" id="A0A8R1DNU5"/>
<dbReference type="EnsemblMetazoa" id="CJA07091.1">
    <property type="protein sequence ID" value="CJA07091.1"/>
    <property type="gene ID" value="WBGene00126295"/>
</dbReference>
<evidence type="ECO:0000313" key="5">
    <source>
        <dbReference type="EnsemblMetazoa" id="CJA07091.1"/>
    </source>
</evidence>
<dbReference type="PANTHER" id="PTHR11475:SF4">
    <property type="entry name" value="CHORION PEROXIDASE"/>
    <property type="match status" value="1"/>
</dbReference>
<evidence type="ECO:0000256" key="3">
    <source>
        <dbReference type="ARBA" id="ARBA00022559"/>
    </source>
</evidence>
<accession>A0A8R1DNU5</accession>
<dbReference type="InterPro" id="IPR019791">
    <property type="entry name" value="Haem_peroxidase_animal"/>
</dbReference>
<keyword evidence="2" id="KW-0964">Secreted</keyword>
<reference evidence="5" key="2">
    <citation type="submission" date="2022-06" db="UniProtKB">
        <authorList>
            <consortium name="EnsemblMetazoa"/>
        </authorList>
    </citation>
    <scope>IDENTIFICATION</scope>
    <source>
        <strain evidence="5">DF5081</strain>
    </source>
</reference>
<name>A0A8R1DNU5_CAEJA</name>
<dbReference type="PANTHER" id="PTHR11475">
    <property type="entry name" value="OXIDASE/PEROXIDASE"/>
    <property type="match status" value="1"/>
</dbReference>
<dbReference type="GO" id="GO:0006979">
    <property type="term" value="P:response to oxidative stress"/>
    <property type="evidence" value="ECO:0007669"/>
    <property type="project" value="InterPro"/>
</dbReference>
<dbReference type="InterPro" id="IPR037120">
    <property type="entry name" value="Haem_peroxidase_sf_animal"/>
</dbReference>
<evidence type="ECO:0000313" key="6">
    <source>
        <dbReference type="Proteomes" id="UP000005237"/>
    </source>
</evidence>
<keyword evidence="3" id="KW-0560">Oxidoreductase</keyword>
<dbReference type="InterPro" id="IPR010255">
    <property type="entry name" value="Haem_peroxidase_sf"/>
</dbReference>
<dbReference type="GO" id="GO:0004601">
    <property type="term" value="F:peroxidase activity"/>
    <property type="evidence" value="ECO:0007669"/>
    <property type="project" value="UniProtKB-KW"/>
</dbReference>
<comment type="subcellular location">
    <subcellularLocation>
        <location evidence="1">Secreted</location>
    </subcellularLocation>
</comment>
<sequence length="238" mass="27230">MVFSFDLRHENDSKESKRGFEFDDDGFGAVDPPSEKLQNEFKKTMKLEVVVSAASEAVHLTETLFNDTERVMSNTFDDTFKQSELAWLQYTYADQYAKYLSFSAISSNVAAQKITDNSPKNAKNNVQFFPTDGTKMKEICPVNQIEECVIGKYRSYTGHCNNVKNPLNGASYERLRRFLPADYADGWFVLTLSTPTFLSIFKEYLPHEQVILALHYHPLVLCLLSLLLRHLDMPRALS</sequence>
<evidence type="ECO:0000256" key="1">
    <source>
        <dbReference type="ARBA" id="ARBA00004613"/>
    </source>
</evidence>
<evidence type="ECO:0000256" key="4">
    <source>
        <dbReference type="ARBA" id="ARBA00023180"/>
    </source>
</evidence>
<proteinExistence type="predicted"/>
<dbReference type="GO" id="GO:0020037">
    <property type="term" value="F:heme binding"/>
    <property type="evidence" value="ECO:0007669"/>
    <property type="project" value="InterPro"/>
</dbReference>